<dbReference type="GeneID" id="77813578"/>
<dbReference type="EMBL" id="CP110429">
    <property type="protein sequence ID" value="WAQ88344.1"/>
    <property type="molecule type" value="Genomic_DNA"/>
</dbReference>
<keyword evidence="2" id="KW-1185">Reference proteome</keyword>
<evidence type="ECO:0000313" key="1">
    <source>
        <dbReference type="EMBL" id="WAQ88344.1"/>
    </source>
</evidence>
<gene>
    <name evidence="1" type="ORF">PtA15_9A471</name>
</gene>
<dbReference type="RefSeq" id="XP_053023899.1">
    <property type="nucleotide sequence ID" value="XM_053172683.1"/>
</dbReference>
<sequence length="51" mass="5922">MPSMLLHPLKPYDMVLAARISLLKILENARLLQTRFKPAQSNDTAFKTDHW</sequence>
<evidence type="ECO:0000313" key="2">
    <source>
        <dbReference type="Proteomes" id="UP001164743"/>
    </source>
</evidence>
<reference evidence="1" key="1">
    <citation type="submission" date="2022-10" db="EMBL/GenBank/DDBJ databases">
        <title>Puccinia triticina Genome sequencing and assembly.</title>
        <authorList>
            <person name="Li C."/>
        </authorList>
    </citation>
    <scope>NUCLEOTIDE SEQUENCE</scope>
    <source>
        <strain evidence="1">Pt15</strain>
    </source>
</reference>
<name>A0ABY7CUN8_9BASI</name>
<organism evidence="1 2">
    <name type="scientific">Puccinia triticina</name>
    <dbReference type="NCBI Taxonomy" id="208348"/>
    <lineage>
        <taxon>Eukaryota</taxon>
        <taxon>Fungi</taxon>
        <taxon>Dikarya</taxon>
        <taxon>Basidiomycota</taxon>
        <taxon>Pucciniomycotina</taxon>
        <taxon>Pucciniomycetes</taxon>
        <taxon>Pucciniales</taxon>
        <taxon>Pucciniaceae</taxon>
        <taxon>Puccinia</taxon>
    </lineage>
</organism>
<protein>
    <submittedName>
        <fullName evidence="1">Uncharacterized protein</fullName>
    </submittedName>
</protein>
<proteinExistence type="predicted"/>
<accession>A0ABY7CUN8</accession>
<dbReference type="Proteomes" id="UP001164743">
    <property type="component" value="Chromosome 9A"/>
</dbReference>